<feature type="domain" description="Oxidoreductase molybdopterin-binding" evidence="1">
    <location>
        <begin position="98"/>
        <end position="232"/>
    </location>
</feature>
<dbReference type="Proteomes" id="UP000612349">
    <property type="component" value="Unassembled WGS sequence"/>
</dbReference>
<dbReference type="OrthoDB" id="9795587at2"/>
<dbReference type="Pfam" id="PF00174">
    <property type="entry name" value="Oxidored_molyb"/>
    <property type="match status" value="1"/>
</dbReference>
<proteinExistence type="predicted"/>
<reference evidence="2" key="1">
    <citation type="journal article" date="2014" name="Int. J. Syst. Evol. Microbiol.">
        <title>Complete genome sequence of Corynebacterium casei LMG S-19264T (=DSM 44701T), isolated from a smear-ripened cheese.</title>
        <authorList>
            <consortium name="US DOE Joint Genome Institute (JGI-PGF)"/>
            <person name="Walter F."/>
            <person name="Albersmeier A."/>
            <person name="Kalinowski J."/>
            <person name="Ruckert C."/>
        </authorList>
    </citation>
    <scope>NUCLEOTIDE SEQUENCE</scope>
    <source>
        <strain evidence="2">CGMCC 1.15360</strain>
    </source>
</reference>
<accession>A0A916Z5W1</accession>
<evidence type="ECO:0000313" key="3">
    <source>
        <dbReference type="Proteomes" id="UP000612349"/>
    </source>
</evidence>
<dbReference type="PANTHER" id="PTHR43032:SF2">
    <property type="entry name" value="BLL0505 PROTEIN"/>
    <property type="match status" value="1"/>
</dbReference>
<keyword evidence="3" id="KW-1185">Reference proteome</keyword>
<dbReference type="InterPro" id="IPR000572">
    <property type="entry name" value="OxRdtase_Mopterin-bd_dom"/>
</dbReference>
<dbReference type="Gene3D" id="3.90.420.10">
    <property type="entry name" value="Oxidoreductase, molybdopterin-binding domain"/>
    <property type="match status" value="1"/>
</dbReference>
<dbReference type="PROSITE" id="PS51257">
    <property type="entry name" value="PROKAR_LIPOPROTEIN"/>
    <property type="match status" value="1"/>
</dbReference>
<evidence type="ECO:0000259" key="1">
    <source>
        <dbReference type="Pfam" id="PF00174"/>
    </source>
</evidence>
<dbReference type="RefSeq" id="WP_066768658.1">
    <property type="nucleotide sequence ID" value="NZ_BMIP01000007.1"/>
</dbReference>
<dbReference type="EMBL" id="BMIP01000007">
    <property type="protein sequence ID" value="GGD78094.1"/>
    <property type="molecule type" value="Genomic_DNA"/>
</dbReference>
<dbReference type="AlphaFoldDB" id="A0A916Z5W1"/>
<sequence>MSDKKNPGDKASLTRRALIGGMAGTVLTGCDAFQESETGRSILFSGEKINMGLQRALMDRDALAREYSEAQMSPRFRANGTRDPGTPDYAAHVANGFADWRLTIDGRVDRPMSLSIAELRAMPARTQITRHDCVEGWSAIGKWHGPQLATLLKAAGLKSDARYAVFRCADLYRGTPYYESIDLIDAFHPQTILAWAMNGEMLPVAHGAPIRLRVERQLGYKHAKYVTGIEIVPSLKPIGQGQGGYWEDRIGYDWYAGI</sequence>
<name>A0A916Z5W1_9SPHN</name>
<dbReference type="PANTHER" id="PTHR43032">
    <property type="entry name" value="PROTEIN-METHIONINE-SULFOXIDE REDUCTASE"/>
    <property type="match status" value="1"/>
</dbReference>
<gene>
    <name evidence="2" type="ORF">GCM10010990_29860</name>
</gene>
<dbReference type="CDD" id="cd02108">
    <property type="entry name" value="bact_SO_family_Moco"/>
    <property type="match status" value="1"/>
</dbReference>
<dbReference type="SUPFAM" id="SSF56524">
    <property type="entry name" value="Oxidoreductase molybdopterin-binding domain"/>
    <property type="match status" value="1"/>
</dbReference>
<dbReference type="InterPro" id="IPR036374">
    <property type="entry name" value="OxRdtase_Mopterin-bd_sf"/>
</dbReference>
<reference evidence="2" key="2">
    <citation type="submission" date="2020-09" db="EMBL/GenBank/DDBJ databases">
        <authorList>
            <person name="Sun Q."/>
            <person name="Zhou Y."/>
        </authorList>
    </citation>
    <scope>NUCLEOTIDE SEQUENCE</scope>
    <source>
        <strain evidence="2">CGMCC 1.15360</strain>
    </source>
</reference>
<organism evidence="2 3">
    <name type="scientific">Croceicoccus mobilis</name>
    <dbReference type="NCBI Taxonomy" id="1703339"/>
    <lineage>
        <taxon>Bacteria</taxon>
        <taxon>Pseudomonadati</taxon>
        <taxon>Pseudomonadota</taxon>
        <taxon>Alphaproteobacteria</taxon>
        <taxon>Sphingomonadales</taxon>
        <taxon>Erythrobacteraceae</taxon>
        <taxon>Croceicoccus</taxon>
    </lineage>
</organism>
<evidence type="ECO:0000313" key="2">
    <source>
        <dbReference type="EMBL" id="GGD78094.1"/>
    </source>
</evidence>
<comment type="caution">
    <text evidence="2">The sequence shown here is derived from an EMBL/GenBank/DDBJ whole genome shotgun (WGS) entry which is preliminary data.</text>
</comment>
<protein>
    <submittedName>
        <fullName evidence="2">Molybdopterin oxidoreductase</fullName>
    </submittedName>
</protein>